<dbReference type="GO" id="GO:0005634">
    <property type="term" value="C:nucleus"/>
    <property type="evidence" value="ECO:0007669"/>
    <property type="project" value="UniProtKB-SubCell"/>
</dbReference>
<dbReference type="STRING" id="930991.A0A0D0E6P3"/>
<sequence length="778" mass="85733">MGISGLLPLLKSIQVNKHLSDFAGQTLAVDAYVWLHRGVYACATELATGKKTTKYVDYAMHRVRLLRHHKIQPYVVLDGGPLPAKKGTESERKQRRAENLAKANALAAQGKHNQAREFYVKCVDVTPQMAYQFIKALRTEGVQYVVAPYEADAQMAYLERIGLVDGIITEDSDLLVFGCRKVLFKLDSVACTITSISRDDFGSVTAAEGGISLLGWTDSQFRAMAILSGCDYLPSIPGVGLKTAWSLLRKHRTVEQLVRALRLEGKKPVPKGYFEAYCLAEKVFLHQRVYCPLEECLVSLTEVPTQDVMDAETEAYIGSNLDSLLAKKLACGDLDPITLLPMIDTNPGFVTRVPKALPLRFNHVNRPSTDKGKGKAKEEHGSVNLLGFFSPKPRSALSRSNSAPTKKTITTGKNSGKRTLVDVLDDDFVAKRMKIAVKRSILDAGEQSVANIPSAVKERRVCSSSSVPDMLAGPSRLPSQTHQNRFPAHHKENIDPCNHLEDHLDEPLDHVSQEDGYMSPASSYCRSATPDLSSPARNPMRQMYEGIDDFGADIISSPTATRRDPPGNRKRRRSTDGASLIGEVFVRGTPSPINAEISGPDLKDMLSICSGDDIDEVKRHDSSEELTPTGSGPLTPDDMGHIEHAPAIDMTISDELNPETCGRETRMHVVANGWWNKWAISKDPRSTHKLPMLRRLETTVTPDGRQSGRRSQPGSAPPKGKVPHATPSTRKTLAFFEQHLKSDERHAGPGRLSNVDQIRLQDSEFSARDRLAHFRSGS</sequence>
<evidence type="ECO:0000259" key="11">
    <source>
        <dbReference type="SMART" id="SM00484"/>
    </source>
</evidence>
<evidence type="ECO:0000256" key="2">
    <source>
        <dbReference type="ARBA" id="ARBA00004123"/>
    </source>
</evidence>
<feature type="region of interest" description="Disordered" evidence="10">
    <location>
        <begin position="698"/>
        <end position="729"/>
    </location>
</feature>
<keyword evidence="7" id="KW-0460">Magnesium</keyword>
<evidence type="ECO:0000256" key="7">
    <source>
        <dbReference type="ARBA" id="ARBA00022842"/>
    </source>
</evidence>
<dbReference type="InterPro" id="IPR006084">
    <property type="entry name" value="XPG/Rad2"/>
</dbReference>
<evidence type="ECO:0000256" key="9">
    <source>
        <dbReference type="ARBA" id="ARBA00023242"/>
    </source>
</evidence>
<dbReference type="InterPro" id="IPR006086">
    <property type="entry name" value="XPG-I_dom"/>
</dbReference>
<dbReference type="SUPFAM" id="SSF88723">
    <property type="entry name" value="PIN domain-like"/>
    <property type="match status" value="1"/>
</dbReference>
<evidence type="ECO:0000313" key="13">
    <source>
        <dbReference type="EMBL" id="KIK93415.1"/>
    </source>
</evidence>
<feature type="region of interest" description="Disordered" evidence="10">
    <location>
        <begin position="394"/>
        <end position="413"/>
    </location>
</feature>
<dbReference type="GO" id="GO:0008409">
    <property type="term" value="F:5'-3' exonuclease activity"/>
    <property type="evidence" value="ECO:0007669"/>
    <property type="project" value="UniProtKB-ARBA"/>
</dbReference>
<evidence type="ECO:0000256" key="8">
    <source>
        <dbReference type="ARBA" id="ARBA00023204"/>
    </source>
</evidence>
<evidence type="ECO:0000256" key="5">
    <source>
        <dbReference type="ARBA" id="ARBA00022763"/>
    </source>
</evidence>
<feature type="compositionally biased region" description="Polar residues" evidence="10">
    <location>
        <begin position="397"/>
        <end position="413"/>
    </location>
</feature>
<evidence type="ECO:0000256" key="6">
    <source>
        <dbReference type="ARBA" id="ARBA00022801"/>
    </source>
</evidence>
<dbReference type="SMART" id="SM00279">
    <property type="entry name" value="HhH2"/>
    <property type="match status" value="1"/>
</dbReference>
<evidence type="ECO:0000256" key="1">
    <source>
        <dbReference type="ARBA" id="ARBA00001946"/>
    </source>
</evidence>
<feature type="compositionally biased region" description="Polar residues" evidence="10">
    <location>
        <begin position="520"/>
        <end position="536"/>
    </location>
</feature>
<reference evidence="13 14" key="1">
    <citation type="submission" date="2014-04" db="EMBL/GenBank/DDBJ databases">
        <authorList>
            <consortium name="DOE Joint Genome Institute"/>
            <person name="Kuo A."/>
            <person name="Kohler A."/>
            <person name="Jargeat P."/>
            <person name="Nagy L.G."/>
            <person name="Floudas D."/>
            <person name="Copeland A."/>
            <person name="Barry K.W."/>
            <person name="Cichocki N."/>
            <person name="Veneault-Fourrey C."/>
            <person name="LaButti K."/>
            <person name="Lindquist E.A."/>
            <person name="Lipzen A."/>
            <person name="Lundell T."/>
            <person name="Morin E."/>
            <person name="Murat C."/>
            <person name="Sun H."/>
            <person name="Tunlid A."/>
            <person name="Henrissat B."/>
            <person name="Grigoriev I.V."/>
            <person name="Hibbett D.S."/>
            <person name="Martin F."/>
            <person name="Nordberg H.P."/>
            <person name="Cantor M.N."/>
            <person name="Hua S.X."/>
        </authorList>
    </citation>
    <scope>NUCLEOTIDE SEQUENCE [LARGE SCALE GENOMIC DNA]</scope>
    <source>
        <strain evidence="13 14">Ve08.2h10</strain>
    </source>
</reference>
<dbReference type="PANTHER" id="PTHR11081:SF65">
    <property type="entry name" value="DNA DAMAGE-INDUCIBLE PROTEIN DIN7-RELATED"/>
    <property type="match status" value="1"/>
</dbReference>
<gene>
    <name evidence="13" type="ORF">PAXRUDRAFT_829024</name>
</gene>
<dbReference type="InterPro" id="IPR008918">
    <property type="entry name" value="HhH2"/>
</dbReference>
<feature type="region of interest" description="Disordered" evidence="10">
    <location>
        <begin position="619"/>
        <end position="641"/>
    </location>
</feature>
<evidence type="ECO:0000256" key="4">
    <source>
        <dbReference type="ARBA" id="ARBA00022723"/>
    </source>
</evidence>
<keyword evidence="14" id="KW-1185">Reference proteome</keyword>
<feature type="region of interest" description="Disordered" evidence="10">
    <location>
        <begin position="515"/>
        <end position="537"/>
    </location>
</feature>
<dbReference type="InterPro" id="IPR006085">
    <property type="entry name" value="XPG_DNA_repair_N"/>
</dbReference>
<dbReference type="OrthoDB" id="26491at2759"/>
<dbReference type="FunFam" id="1.10.150.20:FF:000011">
    <property type="entry name" value="exonuclease 1"/>
    <property type="match status" value="1"/>
</dbReference>
<dbReference type="Pfam" id="PF00867">
    <property type="entry name" value="XPG_I"/>
    <property type="match status" value="1"/>
</dbReference>
<dbReference type="FunFam" id="3.40.50.1010:FF:000002">
    <property type="entry name" value="Exonuclease 1, putative"/>
    <property type="match status" value="1"/>
</dbReference>
<dbReference type="SUPFAM" id="SSF47807">
    <property type="entry name" value="5' to 3' exonuclease, C-terminal subdomain"/>
    <property type="match status" value="1"/>
</dbReference>
<dbReference type="CDD" id="cd09857">
    <property type="entry name" value="PIN_EXO1"/>
    <property type="match status" value="1"/>
</dbReference>
<dbReference type="Gene3D" id="3.40.50.1010">
    <property type="entry name" value="5'-nuclease"/>
    <property type="match status" value="1"/>
</dbReference>
<comment type="subcellular location">
    <subcellularLocation>
        <location evidence="2">Nucleus</location>
    </subcellularLocation>
</comment>
<dbReference type="PANTHER" id="PTHR11081">
    <property type="entry name" value="FLAP ENDONUCLEASE FAMILY MEMBER"/>
    <property type="match status" value="1"/>
</dbReference>
<dbReference type="EMBL" id="KN825187">
    <property type="protein sequence ID" value="KIK93415.1"/>
    <property type="molecule type" value="Genomic_DNA"/>
</dbReference>
<dbReference type="CDD" id="cd09901">
    <property type="entry name" value="H3TH_FEN1-like"/>
    <property type="match status" value="1"/>
</dbReference>
<keyword evidence="6" id="KW-0378">Hydrolase</keyword>
<name>A0A0D0E6P3_9AGAM</name>
<reference evidence="14" key="2">
    <citation type="submission" date="2015-01" db="EMBL/GenBank/DDBJ databases">
        <title>Evolutionary Origins and Diversification of the Mycorrhizal Mutualists.</title>
        <authorList>
            <consortium name="DOE Joint Genome Institute"/>
            <consortium name="Mycorrhizal Genomics Consortium"/>
            <person name="Kohler A."/>
            <person name="Kuo A."/>
            <person name="Nagy L.G."/>
            <person name="Floudas D."/>
            <person name="Copeland A."/>
            <person name="Barry K.W."/>
            <person name="Cichocki N."/>
            <person name="Veneault-Fourrey C."/>
            <person name="LaButti K."/>
            <person name="Lindquist E.A."/>
            <person name="Lipzen A."/>
            <person name="Lundell T."/>
            <person name="Morin E."/>
            <person name="Murat C."/>
            <person name="Riley R."/>
            <person name="Ohm R."/>
            <person name="Sun H."/>
            <person name="Tunlid A."/>
            <person name="Henrissat B."/>
            <person name="Grigoriev I.V."/>
            <person name="Hibbett D.S."/>
            <person name="Martin F."/>
        </authorList>
    </citation>
    <scope>NUCLEOTIDE SEQUENCE [LARGE SCALE GENOMIC DNA]</scope>
    <source>
        <strain evidence="14">Ve08.2h10</strain>
    </source>
</reference>
<dbReference type="SMART" id="SM00485">
    <property type="entry name" value="XPGN"/>
    <property type="match status" value="1"/>
</dbReference>
<protein>
    <submittedName>
        <fullName evidence="13">Uncharacterized protein</fullName>
    </submittedName>
</protein>
<keyword evidence="8" id="KW-0234">DNA repair</keyword>
<dbReference type="InParanoid" id="A0A0D0E6P3"/>
<comment type="cofactor">
    <cofactor evidence="1">
        <name>Mg(2+)</name>
        <dbReference type="ChEBI" id="CHEBI:18420"/>
    </cofactor>
</comment>
<dbReference type="PRINTS" id="PR00853">
    <property type="entry name" value="XPGRADSUPER"/>
</dbReference>
<dbReference type="GO" id="GO:0017108">
    <property type="term" value="F:5'-flap endonuclease activity"/>
    <property type="evidence" value="ECO:0007669"/>
    <property type="project" value="TreeGrafter"/>
</dbReference>
<feature type="domain" description="XPG-I" evidence="11">
    <location>
        <begin position="138"/>
        <end position="210"/>
    </location>
</feature>
<keyword evidence="3" id="KW-0540">Nuclease</keyword>
<organism evidence="13 14">
    <name type="scientific">Paxillus rubicundulus Ve08.2h10</name>
    <dbReference type="NCBI Taxonomy" id="930991"/>
    <lineage>
        <taxon>Eukaryota</taxon>
        <taxon>Fungi</taxon>
        <taxon>Dikarya</taxon>
        <taxon>Basidiomycota</taxon>
        <taxon>Agaricomycotina</taxon>
        <taxon>Agaricomycetes</taxon>
        <taxon>Agaricomycetidae</taxon>
        <taxon>Boletales</taxon>
        <taxon>Paxilineae</taxon>
        <taxon>Paxillaceae</taxon>
        <taxon>Paxillus</taxon>
    </lineage>
</organism>
<keyword evidence="4" id="KW-0479">Metal-binding</keyword>
<dbReference type="SMART" id="SM00484">
    <property type="entry name" value="XPGI"/>
    <property type="match status" value="1"/>
</dbReference>
<dbReference type="AlphaFoldDB" id="A0A0D0E6P3"/>
<proteinExistence type="predicted"/>
<feature type="domain" description="XPG N-terminal" evidence="12">
    <location>
        <begin position="1"/>
        <end position="99"/>
    </location>
</feature>
<keyword evidence="5" id="KW-0227">DNA damage</keyword>
<evidence type="ECO:0000256" key="3">
    <source>
        <dbReference type="ARBA" id="ARBA00022722"/>
    </source>
</evidence>
<dbReference type="GO" id="GO:0006281">
    <property type="term" value="P:DNA repair"/>
    <property type="evidence" value="ECO:0007669"/>
    <property type="project" value="UniProtKB-KW"/>
</dbReference>
<keyword evidence="9" id="KW-0539">Nucleus</keyword>
<dbReference type="Pfam" id="PF00752">
    <property type="entry name" value="XPG_N"/>
    <property type="match status" value="1"/>
</dbReference>
<evidence type="ECO:0000313" key="14">
    <source>
        <dbReference type="Proteomes" id="UP000054538"/>
    </source>
</evidence>
<dbReference type="GO" id="GO:0046872">
    <property type="term" value="F:metal ion binding"/>
    <property type="evidence" value="ECO:0007669"/>
    <property type="project" value="UniProtKB-KW"/>
</dbReference>
<evidence type="ECO:0000256" key="10">
    <source>
        <dbReference type="SAM" id="MobiDB-lite"/>
    </source>
</evidence>
<dbReference type="Proteomes" id="UP000054538">
    <property type="component" value="Unassembled WGS sequence"/>
</dbReference>
<evidence type="ECO:0000259" key="12">
    <source>
        <dbReference type="SMART" id="SM00485"/>
    </source>
</evidence>
<dbReference type="GO" id="GO:0003677">
    <property type="term" value="F:DNA binding"/>
    <property type="evidence" value="ECO:0007669"/>
    <property type="project" value="InterPro"/>
</dbReference>
<dbReference type="InterPro" id="IPR036279">
    <property type="entry name" value="5-3_exonuclease_C_sf"/>
</dbReference>
<accession>A0A0D0E6P3</accession>
<dbReference type="InterPro" id="IPR029060">
    <property type="entry name" value="PIN-like_dom_sf"/>
</dbReference>
<dbReference type="Gene3D" id="1.10.150.20">
    <property type="entry name" value="5' to 3' exonuclease, C-terminal subdomain"/>
    <property type="match status" value="1"/>
</dbReference>
<dbReference type="InterPro" id="IPR044752">
    <property type="entry name" value="PIN-like_EXO1"/>
</dbReference>
<feature type="region of interest" description="Disordered" evidence="10">
    <location>
        <begin position="552"/>
        <end position="581"/>
    </location>
</feature>
<dbReference type="HOGENOM" id="CLU_008978_0_0_1"/>